<sequence length="471" mass="53042">MDQQPRDSRTRHLRSRAPSMFQHKEVGGGFLSDDPHCQSLVKRLVSSDPRLGQRSEKNVIRQAQSASPLLWERAEFSDHLTFREWLRSSSPSPDGRRIIIVEGQPPVYIDAMVVHFGMHPAFFSNHERVRAPDVELPSIVKEHFRVFCAESGRPVGATRVLGEFTDTGILQRKCSVWRRQRPGEGGGWDCIIITDPPLRFVSVGMSGAALERIRLPTWRPYRGGYIDPTPHQSQVKAGCGPPRTCMLDDLHFYIEKHAGLFEPHGSNMGLFLAQKIVASHYQKHVGLIHEQISQVQHSMSRQETLIIFNPEVVEKQWSDVRGYERRVSHYCLEVESIMFQCGIPFSEPDTSKTGNWHSIENDFRFVFMMLKYAQWRVESLSSSITGLASITLTRQEAASMKALTIVGLVFLPLSFTASLFAMPAPYGPGSEGFGIYFACAIPLSAVAFATYFLFGGSWAQCHGWGFKKAPV</sequence>
<dbReference type="AlphaFoldDB" id="A0AA40AYJ7"/>
<dbReference type="EMBL" id="JAUKUA010000002">
    <property type="protein sequence ID" value="KAK0724321.1"/>
    <property type="molecule type" value="Genomic_DNA"/>
</dbReference>
<keyword evidence="7" id="KW-1185">Reference proteome</keyword>
<dbReference type="InterPro" id="IPR045863">
    <property type="entry name" value="CorA_TM1_TM2"/>
</dbReference>
<dbReference type="Gene3D" id="1.20.58.340">
    <property type="entry name" value="Magnesium transport protein CorA, transmembrane region"/>
    <property type="match status" value="1"/>
</dbReference>
<feature type="transmembrane region" description="Helical" evidence="5">
    <location>
        <begin position="433"/>
        <end position="454"/>
    </location>
</feature>
<evidence type="ECO:0000256" key="1">
    <source>
        <dbReference type="ARBA" id="ARBA00004141"/>
    </source>
</evidence>
<evidence type="ECO:0000313" key="6">
    <source>
        <dbReference type="EMBL" id="KAK0724321.1"/>
    </source>
</evidence>
<dbReference type="Proteomes" id="UP001172102">
    <property type="component" value="Unassembled WGS sequence"/>
</dbReference>
<keyword evidence="2 5" id="KW-0812">Transmembrane</keyword>
<proteinExistence type="predicted"/>
<reference evidence="6" key="1">
    <citation type="submission" date="2023-06" db="EMBL/GenBank/DDBJ databases">
        <title>Genome-scale phylogeny and comparative genomics of the fungal order Sordariales.</title>
        <authorList>
            <consortium name="Lawrence Berkeley National Laboratory"/>
            <person name="Hensen N."/>
            <person name="Bonometti L."/>
            <person name="Westerberg I."/>
            <person name="Brannstrom I.O."/>
            <person name="Guillou S."/>
            <person name="Cros-Aarteil S."/>
            <person name="Calhoun S."/>
            <person name="Haridas S."/>
            <person name="Kuo A."/>
            <person name="Mondo S."/>
            <person name="Pangilinan J."/>
            <person name="Riley R."/>
            <person name="Labutti K."/>
            <person name="Andreopoulos B."/>
            <person name="Lipzen A."/>
            <person name="Chen C."/>
            <person name="Yanf M."/>
            <person name="Daum C."/>
            <person name="Ng V."/>
            <person name="Clum A."/>
            <person name="Steindorff A."/>
            <person name="Ohm R."/>
            <person name="Martin F."/>
            <person name="Silar P."/>
            <person name="Natvig D."/>
            <person name="Lalanne C."/>
            <person name="Gautier V."/>
            <person name="Ament-Velasquez S.L."/>
            <person name="Kruys A."/>
            <person name="Hutchinson M.I."/>
            <person name="Powell A.J."/>
            <person name="Barry K."/>
            <person name="Miller A.N."/>
            <person name="Grigoriev I.V."/>
            <person name="Debuchy R."/>
            <person name="Gladieux P."/>
            <person name="Thoren M.H."/>
            <person name="Johannesson H."/>
        </authorList>
    </citation>
    <scope>NUCLEOTIDE SEQUENCE</scope>
    <source>
        <strain evidence="6">SMH4607-1</strain>
    </source>
</reference>
<dbReference type="SUPFAM" id="SSF144083">
    <property type="entry name" value="Magnesium transport protein CorA, transmembrane region"/>
    <property type="match status" value="1"/>
</dbReference>
<keyword evidence="4 5" id="KW-0472">Membrane</keyword>
<comment type="caution">
    <text evidence="6">The sequence shown here is derived from an EMBL/GenBank/DDBJ whole genome shotgun (WGS) entry which is preliminary data.</text>
</comment>
<organism evidence="6 7">
    <name type="scientific">Lasiosphaeris hirsuta</name>
    <dbReference type="NCBI Taxonomy" id="260670"/>
    <lineage>
        <taxon>Eukaryota</taxon>
        <taxon>Fungi</taxon>
        <taxon>Dikarya</taxon>
        <taxon>Ascomycota</taxon>
        <taxon>Pezizomycotina</taxon>
        <taxon>Sordariomycetes</taxon>
        <taxon>Sordariomycetidae</taxon>
        <taxon>Sordariales</taxon>
        <taxon>Lasiosphaeriaceae</taxon>
        <taxon>Lasiosphaeris</taxon>
    </lineage>
</organism>
<evidence type="ECO:0000256" key="3">
    <source>
        <dbReference type="ARBA" id="ARBA00022989"/>
    </source>
</evidence>
<dbReference type="GO" id="GO:0016020">
    <property type="term" value="C:membrane"/>
    <property type="evidence" value="ECO:0007669"/>
    <property type="project" value="UniProtKB-SubCell"/>
</dbReference>
<feature type="transmembrane region" description="Helical" evidence="5">
    <location>
        <begin position="402"/>
        <end position="421"/>
    </location>
</feature>
<evidence type="ECO:0000256" key="2">
    <source>
        <dbReference type="ARBA" id="ARBA00022692"/>
    </source>
</evidence>
<evidence type="ECO:0000256" key="5">
    <source>
        <dbReference type="SAM" id="Phobius"/>
    </source>
</evidence>
<protein>
    <submittedName>
        <fullName evidence="6">Uncharacterized protein</fullName>
    </submittedName>
</protein>
<evidence type="ECO:0000313" key="7">
    <source>
        <dbReference type="Proteomes" id="UP001172102"/>
    </source>
</evidence>
<gene>
    <name evidence="6" type="ORF">B0H67DRAFT_598002</name>
</gene>
<evidence type="ECO:0000256" key="4">
    <source>
        <dbReference type="ARBA" id="ARBA00023136"/>
    </source>
</evidence>
<name>A0AA40AYJ7_9PEZI</name>
<keyword evidence="3 5" id="KW-1133">Transmembrane helix</keyword>
<accession>A0AA40AYJ7</accession>
<comment type="subcellular location">
    <subcellularLocation>
        <location evidence="1">Membrane</location>
        <topology evidence="1">Multi-pass membrane protein</topology>
    </subcellularLocation>
</comment>